<comment type="caution">
    <text evidence="1">The sequence shown here is derived from an EMBL/GenBank/DDBJ whole genome shotgun (WGS) entry which is preliminary data.</text>
</comment>
<keyword evidence="2" id="KW-1185">Reference proteome</keyword>
<dbReference type="InParanoid" id="A0A1Q6DWR1"/>
<dbReference type="EMBL" id="MSDW01000001">
    <property type="protein sequence ID" value="OKY78786.1"/>
    <property type="molecule type" value="Genomic_DNA"/>
</dbReference>
<accession>A0A1Q6DWR1</accession>
<dbReference type="Gene3D" id="2.30.130.30">
    <property type="entry name" value="Hypothetical protein"/>
    <property type="match status" value="1"/>
</dbReference>
<dbReference type="SUPFAM" id="SSF88697">
    <property type="entry name" value="PUA domain-like"/>
    <property type="match status" value="1"/>
</dbReference>
<proteinExistence type="predicted"/>
<protein>
    <submittedName>
        <fullName evidence="1">Uncharacterized protein</fullName>
    </submittedName>
</protein>
<dbReference type="InterPro" id="IPR007176">
    <property type="entry name" value="DUF365"/>
</dbReference>
<dbReference type="Proteomes" id="UP000185744">
    <property type="component" value="Unassembled WGS sequence"/>
</dbReference>
<evidence type="ECO:0000313" key="2">
    <source>
        <dbReference type="Proteomes" id="UP000185744"/>
    </source>
</evidence>
<sequence>MSEEDETVGIIFPLYNEIIERALEENKDVFAKYSRRKLEQGDTLYLYSSGPSGLKNITAKAKIEETTKLKPNKVWERYRDRLFQNKKEFNDYTKDRKNKKMLVLELTDIKELKETVEAPGNMTVAGLYVDKNMKQKIEEKT</sequence>
<gene>
    <name evidence="1" type="ORF">BTN85_1289</name>
</gene>
<reference evidence="1" key="1">
    <citation type="submission" date="2016-12" db="EMBL/GenBank/DDBJ databases">
        <title>Discovery of methanogenic haloarchaea.</title>
        <authorList>
            <person name="Sorokin D.Y."/>
            <person name="Makarova K.S."/>
            <person name="Abbas B."/>
            <person name="Ferrer M."/>
            <person name="Golyshin P.N."/>
        </authorList>
    </citation>
    <scope>NUCLEOTIDE SEQUENCE [LARGE SCALE GENOMIC DNA]</scope>
    <source>
        <strain evidence="1">HMET1</strain>
    </source>
</reference>
<dbReference type="Pfam" id="PF04033">
    <property type="entry name" value="DUF365"/>
    <property type="match status" value="1"/>
</dbReference>
<dbReference type="InterPro" id="IPR015947">
    <property type="entry name" value="PUA-like_sf"/>
</dbReference>
<organism evidence="1 2">
    <name type="scientific">Methanohalarchaeum thermophilum</name>
    <dbReference type="NCBI Taxonomy" id="1903181"/>
    <lineage>
        <taxon>Archaea</taxon>
        <taxon>Methanobacteriati</taxon>
        <taxon>Methanobacteriota</taxon>
        <taxon>Methanonatronarchaeia</taxon>
        <taxon>Methanonatronarchaeales</taxon>
        <taxon>Methanonatronarchaeaceae</taxon>
        <taxon>Candidatus Methanohalarchaeum</taxon>
    </lineage>
</organism>
<evidence type="ECO:0000313" key="1">
    <source>
        <dbReference type="EMBL" id="OKY78786.1"/>
    </source>
</evidence>
<name>A0A1Q6DWR1_METT1</name>
<dbReference type="AlphaFoldDB" id="A0A1Q6DWR1"/>